<dbReference type="GO" id="GO:0016787">
    <property type="term" value="F:hydrolase activity"/>
    <property type="evidence" value="ECO:0007669"/>
    <property type="project" value="UniProtKB-KW"/>
</dbReference>
<evidence type="ECO:0000256" key="1">
    <source>
        <dbReference type="ARBA" id="ARBA00007025"/>
    </source>
</evidence>
<dbReference type="Gene3D" id="3.40.50.300">
    <property type="entry name" value="P-loop containing nucleotide triphosphate hydrolases"/>
    <property type="match status" value="1"/>
</dbReference>
<feature type="domain" description="Helicase C-terminal" evidence="14">
    <location>
        <begin position="1121"/>
        <end position="1279"/>
    </location>
</feature>
<dbReference type="InterPro" id="IPR050628">
    <property type="entry name" value="SNF2_RAD54_helicase_TF"/>
</dbReference>
<feature type="compositionally biased region" description="Acidic residues" evidence="11">
    <location>
        <begin position="1040"/>
        <end position="1061"/>
    </location>
</feature>
<dbReference type="Proteomes" id="UP000008370">
    <property type="component" value="Unassembled WGS sequence"/>
</dbReference>
<keyword evidence="10" id="KW-0175">Coiled coil</keyword>
<feature type="compositionally biased region" description="Low complexity" evidence="11">
    <location>
        <begin position="219"/>
        <end position="229"/>
    </location>
</feature>
<dbReference type="RefSeq" id="XP_007394397.1">
    <property type="nucleotide sequence ID" value="XM_007394335.1"/>
</dbReference>
<dbReference type="Pfam" id="PF00271">
    <property type="entry name" value="Helicase_C"/>
    <property type="match status" value="1"/>
</dbReference>
<dbReference type="Gene3D" id="3.30.40.10">
    <property type="entry name" value="Zinc/RING finger domain, C3HC4 (zinc finger)"/>
    <property type="match status" value="1"/>
</dbReference>
<feature type="compositionally biased region" description="Polar residues" evidence="11">
    <location>
        <begin position="348"/>
        <end position="357"/>
    </location>
</feature>
<feature type="region of interest" description="Disordered" evidence="11">
    <location>
        <begin position="334"/>
        <end position="358"/>
    </location>
</feature>
<name>K5X1A7_PHACS</name>
<dbReference type="InterPro" id="IPR001841">
    <property type="entry name" value="Znf_RING"/>
</dbReference>
<evidence type="ECO:0000256" key="2">
    <source>
        <dbReference type="ARBA" id="ARBA00022723"/>
    </source>
</evidence>
<evidence type="ECO:0000256" key="3">
    <source>
        <dbReference type="ARBA" id="ARBA00022741"/>
    </source>
</evidence>
<dbReference type="PROSITE" id="PS00518">
    <property type="entry name" value="ZF_RING_1"/>
    <property type="match status" value="1"/>
</dbReference>
<dbReference type="InterPro" id="IPR027370">
    <property type="entry name" value="Znf-RING_euk"/>
</dbReference>
<evidence type="ECO:0000256" key="8">
    <source>
        <dbReference type="ARBA" id="ARBA00022840"/>
    </source>
</evidence>
<dbReference type="GO" id="GO:0008270">
    <property type="term" value="F:zinc ion binding"/>
    <property type="evidence" value="ECO:0007669"/>
    <property type="project" value="UniProtKB-KW"/>
</dbReference>
<dbReference type="InterPro" id="IPR000330">
    <property type="entry name" value="SNF2_N"/>
</dbReference>
<dbReference type="PROSITE" id="PS51194">
    <property type="entry name" value="HELICASE_CTER"/>
    <property type="match status" value="1"/>
</dbReference>
<keyword evidence="8" id="KW-0067">ATP-binding</keyword>
<evidence type="ECO:0000313" key="15">
    <source>
        <dbReference type="EMBL" id="EKM56552.1"/>
    </source>
</evidence>
<evidence type="ECO:0000256" key="9">
    <source>
        <dbReference type="PROSITE-ProRule" id="PRU00175"/>
    </source>
</evidence>
<dbReference type="KEGG" id="pco:PHACADRAFT_207772"/>
<dbReference type="Pfam" id="PF13445">
    <property type="entry name" value="zf-RING_UBOX"/>
    <property type="match status" value="1"/>
</dbReference>
<dbReference type="GO" id="GO:0005634">
    <property type="term" value="C:nucleus"/>
    <property type="evidence" value="ECO:0007669"/>
    <property type="project" value="TreeGrafter"/>
</dbReference>
<proteinExistence type="inferred from homology"/>
<dbReference type="InterPro" id="IPR013083">
    <property type="entry name" value="Znf_RING/FYVE/PHD"/>
</dbReference>
<evidence type="ECO:0000256" key="4">
    <source>
        <dbReference type="ARBA" id="ARBA00022771"/>
    </source>
</evidence>
<dbReference type="SUPFAM" id="SSF57850">
    <property type="entry name" value="RING/U-box"/>
    <property type="match status" value="1"/>
</dbReference>
<evidence type="ECO:0000259" key="13">
    <source>
        <dbReference type="PROSITE" id="PS51192"/>
    </source>
</evidence>
<dbReference type="STRING" id="650164.K5X1A7"/>
<dbReference type="PROSITE" id="PS51192">
    <property type="entry name" value="HELICASE_ATP_BIND_1"/>
    <property type="match status" value="1"/>
</dbReference>
<keyword evidence="6" id="KW-0347">Helicase</keyword>
<dbReference type="SMART" id="SM00490">
    <property type="entry name" value="HELICc"/>
    <property type="match status" value="1"/>
</dbReference>
<keyword evidence="2" id="KW-0479">Metal-binding</keyword>
<feature type="compositionally biased region" description="Low complexity" evidence="11">
    <location>
        <begin position="182"/>
        <end position="193"/>
    </location>
</feature>
<evidence type="ECO:0000256" key="11">
    <source>
        <dbReference type="SAM" id="MobiDB-lite"/>
    </source>
</evidence>
<dbReference type="InterPro" id="IPR038718">
    <property type="entry name" value="SNF2-like_sf"/>
</dbReference>
<feature type="domain" description="Helicase ATP-binding" evidence="13">
    <location>
        <begin position="534"/>
        <end position="737"/>
    </location>
</feature>
<evidence type="ECO:0000256" key="5">
    <source>
        <dbReference type="ARBA" id="ARBA00022801"/>
    </source>
</evidence>
<dbReference type="FunCoup" id="K5X1A7">
    <property type="interactions" value="332"/>
</dbReference>
<protein>
    <submittedName>
        <fullName evidence="15">Uncharacterized protein</fullName>
    </submittedName>
</protein>
<dbReference type="HOGENOM" id="CLU_000315_2_8_1"/>
<dbReference type="InterPro" id="IPR017907">
    <property type="entry name" value="Znf_RING_CS"/>
</dbReference>
<evidence type="ECO:0000313" key="16">
    <source>
        <dbReference type="Proteomes" id="UP000008370"/>
    </source>
</evidence>
<feature type="coiled-coil region" evidence="10">
    <location>
        <begin position="273"/>
        <end position="331"/>
    </location>
</feature>
<dbReference type="InParanoid" id="K5X1A7"/>
<dbReference type="GO" id="GO:0000724">
    <property type="term" value="P:double-strand break repair via homologous recombination"/>
    <property type="evidence" value="ECO:0007669"/>
    <property type="project" value="TreeGrafter"/>
</dbReference>
<keyword evidence="16" id="KW-1185">Reference proteome</keyword>
<gene>
    <name evidence="15" type="ORF">PHACADRAFT_207772</name>
</gene>
<feature type="region of interest" description="Disordered" evidence="11">
    <location>
        <begin position="128"/>
        <end position="247"/>
    </location>
</feature>
<keyword evidence="5" id="KW-0378">Hydrolase</keyword>
<dbReference type="InterPro" id="IPR027417">
    <property type="entry name" value="P-loop_NTPase"/>
</dbReference>
<evidence type="ECO:0000256" key="7">
    <source>
        <dbReference type="ARBA" id="ARBA00022833"/>
    </source>
</evidence>
<dbReference type="GO" id="GO:0005524">
    <property type="term" value="F:ATP binding"/>
    <property type="evidence" value="ECO:0007669"/>
    <property type="project" value="UniProtKB-KW"/>
</dbReference>
<dbReference type="InterPro" id="IPR001650">
    <property type="entry name" value="Helicase_C-like"/>
</dbReference>
<dbReference type="InterPro" id="IPR014001">
    <property type="entry name" value="Helicase_ATP-bd"/>
</dbReference>
<sequence>MSGNGSPSGVRDIARKQLEPGFAAAHPLSFKAYCKELEKHISLYPHDINFRVTLKPGRDLGATTCLEAGCGNAQTPLIENISSPKRGRELGVGSLSAYRAHIASSVAHRDARDARVRSGHVGTKLEVDNVDSHSTPNSAPHMPDSRRPALLDGLDGRTPGTLSSAPHAGTGTARARQLLARSSSVSHSSPVKSEPMDTVIPRKRSSDVPSRDIKKEGPLTETLPTLSTPAAKRLKSETYSSPKTPLGLANRAPSFSDLITGHSFEAAMNDDDIAEVRRKIGEIQSQMSSAQAMHDKAQRKPNKSKADTARIDRLKKHVDELTSQKARYAAMIPTVSPSPRKPTIPRYHTQSAPSGSDVQLPPAFYNPTFYNPGSQNGALQNQAFHNLAFDQQNLFVSSALWDSHPAIASGSNVKVEVQTHAVKPELNDPDLAFDFQKINAGIPGMRAPVSDDERFDDDGDFYGRGKDMFAGPIAKADDIEKFLVSAGNAEQFDSNASVEKALVKLGLPALYHPLPGMEVALMPHQAIGVAWMLEKEKSHAKGGCMADEMGLGKTVQMIAVVARNRSQDPLKKTTLIIAPLALLDQWQLEIDMKTNVGFQCLIYHGNNKPRNPQELRKYDVVLTTFQTLAHEWPDDEAEEKEKAKKKRKKVKMDGFIVDDSEDEKPLKRKGRKTDGPLMLVEWYRVVLDEAQNVRNRRTRVSRAVSKLQATYRWCLTGTPIINGLADAYGLLRFLQYRPWYDWSEFNSHISRLEKKRPELATQRLQAIFAAMLLRRKKDSLLDGKRLIELPTKEVVLQMLEFTKEEREIYQMARRAIFNKFLRAGTVLKNYHQVLVLLLRLRQICSHPSLIQEEGVAFVANDDEETGAKYTELVRAERIMGAEFVSRMQAKFKQAMLDRMAAEKASADATLEGDDFECPVCFDGYTDPIITACGHSFCRDCITNVLNGAQREDAAEPTRYKMDERPCPTCRSPISADKIFARTAFEPSDEQLSAEKEEPVETQIAGDTIMVDVKAEGGVKSAKAGRVVRKRRAHSRRVLDSDEDVDDDEMSDFIVESDEDEEKDARRELKKRLKGKRRAIVLSDDEDEDVIFGTKQGKPEAVAGEQPIRLMAKFLPSTKMKHMMELLKQCAQDHPDEKTLIVSQWTQCLQLVSNYLTENEIAHVKYQGNMNRAMRDRAVRAFMSKDKATVMLMSLKCGGVGLNLTRANWVINLDLGWSLAIEQQAYDRVHRLGQTRPVYVHRLVTSNTVEDRILALQERKKDLADGSLGEGTGKKLGRLSVKELANLFGLDHRGHLL</sequence>
<evidence type="ECO:0000259" key="12">
    <source>
        <dbReference type="PROSITE" id="PS50089"/>
    </source>
</evidence>
<dbReference type="PROSITE" id="PS50089">
    <property type="entry name" value="ZF_RING_2"/>
    <property type="match status" value="1"/>
</dbReference>
<evidence type="ECO:0000256" key="6">
    <source>
        <dbReference type="ARBA" id="ARBA00022806"/>
    </source>
</evidence>
<reference evidence="15 16" key="1">
    <citation type="journal article" date="2012" name="BMC Genomics">
        <title>Comparative genomics of the white-rot fungi, Phanerochaete carnosa and P. chrysosporium, to elucidate the genetic basis of the distinct wood types they colonize.</title>
        <authorList>
            <person name="Suzuki H."/>
            <person name="MacDonald J."/>
            <person name="Syed K."/>
            <person name="Salamov A."/>
            <person name="Hori C."/>
            <person name="Aerts A."/>
            <person name="Henrissat B."/>
            <person name="Wiebenga A."/>
            <person name="vanKuyk P.A."/>
            <person name="Barry K."/>
            <person name="Lindquist E."/>
            <person name="LaButti K."/>
            <person name="Lapidus A."/>
            <person name="Lucas S."/>
            <person name="Coutinho P."/>
            <person name="Gong Y."/>
            <person name="Samejima M."/>
            <person name="Mahadevan R."/>
            <person name="Abou-Zaid M."/>
            <person name="de Vries R.P."/>
            <person name="Igarashi K."/>
            <person name="Yadav J.S."/>
            <person name="Grigoriev I.V."/>
            <person name="Master E.R."/>
        </authorList>
    </citation>
    <scope>NUCLEOTIDE SEQUENCE [LARGE SCALE GENOMIC DNA]</scope>
    <source>
        <strain evidence="15 16">HHB-10118-sp</strain>
    </source>
</reference>
<evidence type="ECO:0000259" key="14">
    <source>
        <dbReference type="PROSITE" id="PS51194"/>
    </source>
</evidence>
<feature type="domain" description="RING-type" evidence="12">
    <location>
        <begin position="917"/>
        <end position="970"/>
    </location>
</feature>
<dbReference type="CDD" id="cd18793">
    <property type="entry name" value="SF2_C_SNF"/>
    <property type="match status" value="1"/>
</dbReference>
<dbReference type="CDD" id="cd18008">
    <property type="entry name" value="DEXDc_SHPRH-like"/>
    <property type="match status" value="1"/>
</dbReference>
<dbReference type="PANTHER" id="PTHR45626">
    <property type="entry name" value="TRANSCRIPTION TERMINATION FACTOR 2-RELATED"/>
    <property type="match status" value="1"/>
</dbReference>
<dbReference type="Pfam" id="PF00176">
    <property type="entry name" value="SNF2-rel_dom"/>
    <property type="match status" value="1"/>
</dbReference>
<keyword evidence="7" id="KW-0862">Zinc</keyword>
<dbReference type="GO" id="GO:0008094">
    <property type="term" value="F:ATP-dependent activity, acting on DNA"/>
    <property type="evidence" value="ECO:0007669"/>
    <property type="project" value="TreeGrafter"/>
</dbReference>
<dbReference type="GO" id="GO:0004386">
    <property type="term" value="F:helicase activity"/>
    <property type="evidence" value="ECO:0007669"/>
    <property type="project" value="UniProtKB-KW"/>
</dbReference>
<dbReference type="InterPro" id="IPR049730">
    <property type="entry name" value="SNF2/RAD54-like_C"/>
</dbReference>
<evidence type="ECO:0000256" key="10">
    <source>
        <dbReference type="SAM" id="Coils"/>
    </source>
</evidence>
<dbReference type="GO" id="GO:0005737">
    <property type="term" value="C:cytoplasm"/>
    <property type="evidence" value="ECO:0007669"/>
    <property type="project" value="TreeGrafter"/>
</dbReference>
<keyword evidence="4 9" id="KW-0863">Zinc-finger</keyword>
<dbReference type="Gene3D" id="3.40.50.10810">
    <property type="entry name" value="Tandem AAA-ATPase domain"/>
    <property type="match status" value="1"/>
</dbReference>
<comment type="similarity">
    <text evidence="1">Belongs to the SNF2/RAD54 helicase family.</text>
</comment>
<dbReference type="EMBL" id="JH930471">
    <property type="protein sequence ID" value="EKM56552.1"/>
    <property type="molecule type" value="Genomic_DNA"/>
</dbReference>
<feature type="compositionally biased region" description="Basic and acidic residues" evidence="11">
    <location>
        <begin position="204"/>
        <end position="218"/>
    </location>
</feature>
<dbReference type="PANTHER" id="PTHR45626:SF16">
    <property type="entry name" value="ATP-DEPENDENT HELICASE ULS1"/>
    <property type="match status" value="1"/>
</dbReference>
<dbReference type="OrthoDB" id="423559at2759"/>
<dbReference type="GeneID" id="18912660"/>
<dbReference type="SMART" id="SM00184">
    <property type="entry name" value="RING"/>
    <property type="match status" value="1"/>
</dbReference>
<accession>K5X1A7</accession>
<dbReference type="SUPFAM" id="SSF52540">
    <property type="entry name" value="P-loop containing nucleoside triphosphate hydrolases"/>
    <property type="match status" value="2"/>
</dbReference>
<dbReference type="SMART" id="SM00487">
    <property type="entry name" value="DEXDc"/>
    <property type="match status" value="1"/>
</dbReference>
<organism evidence="15 16">
    <name type="scientific">Phanerochaete carnosa (strain HHB-10118-sp)</name>
    <name type="common">White-rot fungus</name>
    <name type="synonym">Peniophora carnosa</name>
    <dbReference type="NCBI Taxonomy" id="650164"/>
    <lineage>
        <taxon>Eukaryota</taxon>
        <taxon>Fungi</taxon>
        <taxon>Dikarya</taxon>
        <taxon>Basidiomycota</taxon>
        <taxon>Agaricomycotina</taxon>
        <taxon>Agaricomycetes</taxon>
        <taxon>Polyporales</taxon>
        <taxon>Phanerochaetaceae</taxon>
        <taxon>Phanerochaete</taxon>
    </lineage>
</organism>
<feature type="region of interest" description="Disordered" evidence="11">
    <location>
        <begin position="1032"/>
        <end position="1064"/>
    </location>
</feature>
<keyword evidence="3" id="KW-0547">Nucleotide-binding</keyword>